<proteinExistence type="inferred from homology"/>
<evidence type="ECO:0000256" key="2">
    <source>
        <dbReference type="ARBA" id="ARBA00009272"/>
    </source>
</evidence>
<gene>
    <name evidence="4" type="primary">fliE</name>
    <name evidence="6" type="ORF">A3843_15345</name>
</gene>
<evidence type="ECO:0000256" key="5">
    <source>
        <dbReference type="SAM" id="MobiDB-lite"/>
    </source>
</evidence>
<dbReference type="STRING" id="197461.A3843_15345"/>
<dbReference type="GO" id="GO:0009425">
    <property type="term" value="C:bacterial-type flagellum basal body"/>
    <property type="evidence" value="ECO:0007669"/>
    <property type="project" value="UniProtKB-SubCell"/>
</dbReference>
<evidence type="ECO:0000256" key="4">
    <source>
        <dbReference type="HAMAP-Rule" id="MF_00724"/>
    </source>
</evidence>
<dbReference type="AlphaFoldDB" id="A0A1U7JEW6"/>
<keyword evidence="6" id="KW-0966">Cell projection</keyword>
<comment type="caution">
    <text evidence="6">The sequence shown here is derived from an EMBL/GenBank/DDBJ whole genome shotgun (WGS) entry which is preliminary data.</text>
</comment>
<keyword evidence="6" id="KW-0969">Cilium</keyword>
<dbReference type="PANTHER" id="PTHR34653:SF1">
    <property type="entry name" value="FLAGELLAR HOOK-BASAL BODY COMPLEX PROTEIN FLIE"/>
    <property type="match status" value="1"/>
</dbReference>
<dbReference type="Pfam" id="PF02049">
    <property type="entry name" value="FliE"/>
    <property type="match status" value="1"/>
</dbReference>
<dbReference type="HAMAP" id="MF_00724">
    <property type="entry name" value="FliE"/>
    <property type="match status" value="1"/>
</dbReference>
<keyword evidence="3 4" id="KW-0975">Bacterial flagellum</keyword>
<evidence type="ECO:0000256" key="1">
    <source>
        <dbReference type="ARBA" id="ARBA00004117"/>
    </source>
</evidence>
<dbReference type="GO" id="GO:0071973">
    <property type="term" value="P:bacterial-type flagellum-dependent cell motility"/>
    <property type="evidence" value="ECO:0007669"/>
    <property type="project" value="InterPro"/>
</dbReference>
<name>A0A1U7JEW6_9HYPH</name>
<accession>A0A1U7JEW6</accession>
<dbReference type="OrthoDB" id="9812413at2"/>
<organism evidence="6 7">
    <name type="scientific">Pseudovibrio exalbescens</name>
    <dbReference type="NCBI Taxonomy" id="197461"/>
    <lineage>
        <taxon>Bacteria</taxon>
        <taxon>Pseudomonadati</taxon>
        <taxon>Pseudomonadota</taxon>
        <taxon>Alphaproteobacteria</taxon>
        <taxon>Hyphomicrobiales</taxon>
        <taxon>Stappiaceae</taxon>
        <taxon>Pseudovibrio</taxon>
    </lineage>
</organism>
<reference evidence="6 7" key="1">
    <citation type="submission" date="2016-03" db="EMBL/GenBank/DDBJ databases">
        <title>Genome sequence of Nesiotobacter sp. nov., a moderately halophilic alphaproteobacterium isolated from the Yellow Sea, China.</title>
        <authorList>
            <person name="Zhang G."/>
            <person name="Zhang R."/>
        </authorList>
    </citation>
    <scope>NUCLEOTIDE SEQUENCE [LARGE SCALE GENOMIC DNA]</scope>
    <source>
        <strain evidence="6 7">WB1-6</strain>
    </source>
</reference>
<keyword evidence="7" id="KW-1185">Reference proteome</keyword>
<protein>
    <recommendedName>
        <fullName evidence="4">Flagellar hook-basal body complex protein FliE</fullName>
    </recommendedName>
</protein>
<dbReference type="Proteomes" id="UP000185783">
    <property type="component" value="Unassembled WGS sequence"/>
</dbReference>
<evidence type="ECO:0000256" key="3">
    <source>
        <dbReference type="ARBA" id="ARBA00023143"/>
    </source>
</evidence>
<comment type="subcellular location">
    <subcellularLocation>
        <location evidence="1 4">Bacterial flagellum basal body</location>
    </subcellularLocation>
</comment>
<comment type="similarity">
    <text evidence="2 4">Belongs to the FliE family.</text>
</comment>
<evidence type="ECO:0000313" key="7">
    <source>
        <dbReference type="Proteomes" id="UP000185783"/>
    </source>
</evidence>
<evidence type="ECO:0000313" key="6">
    <source>
        <dbReference type="EMBL" id="OKL43257.1"/>
    </source>
</evidence>
<sequence>MSSSRSVGTEALGGAAETRQYAPVGDTAQTQEASFTEVMADAMQQTADTVKTAEATSISGIKGEVSAQKVVEAVMEAEIQLQSAIAIRDKVVSAYQEFSRMSI</sequence>
<keyword evidence="6" id="KW-0282">Flagellum</keyword>
<feature type="region of interest" description="Disordered" evidence="5">
    <location>
        <begin position="1"/>
        <end position="28"/>
    </location>
</feature>
<dbReference type="PANTHER" id="PTHR34653">
    <property type="match status" value="1"/>
</dbReference>
<dbReference type="GO" id="GO:0005198">
    <property type="term" value="F:structural molecule activity"/>
    <property type="evidence" value="ECO:0007669"/>
    <property type="project" value="InterPro"/>
</dbReference>
<dbReference type="EMBL" id="LVVZ01000022">
    <property type="protein sequence ID" value="OKL43257.1"/>
    <property type="molecule type" value="Genomic_DNA"/>
</dbReference>
<dbReference type="GO" id="GO:0003774">
    <property type="term" value="F:cytoskeletal motor activity"/>
    <property type="evidence" value="ECO:0007669"/>
    <property type="project" value="InterPro"/>
</dbReference>
<dbReference type="InterPro" id="IPR001624">
    <property type="entry name" value="FliE"/>
</dbReference>